<keyword evidence="3" id="KW-1185">Reference proteome</keyword>
<sequence>MGLRAPNELLRKSEMSEADGLYAYYERLLVIMEQSHEQAERARQREQERQARYYNRKVRNRRIFQVSYCIWDYNPPRGRTATKFVHQCMGPMQITEPGG</sequence>
<comment type="caution">
    <text evidence="2">The sequence shown here is derived from an EMBL/GenBank/DDBJ whole genome shotgun (WGS) entry which is preliminary data.</text>
</comment>
<feature type="coiled-coil region" evidence="1">
    <location>
        <begin position="29"/>
        <end position="56"/>
    </location>
</feature>
<dbReference type="Proteomes" id="UP000198211">
    <property type="component" value="Unassembled WGS sequence"/>
</dbReference>
<keyword evidence="1" id="KW-0175">Coiled coil</keyword>
<protein>
    <submittedName>
        <fullName evidence="2">Uncharacterized protein</fullName>
    </submittedName>
</protein>
<evidence type="ECO:0000313" key="3">
    <source>
        <dbReference type="Proteomes" id="UP000198211"/>
    </source>
</evidence>
<reference evidence="3" key="1">
    <citation type="submission" date="2017-03" db="EMBL/GenBank/DDBJ databases">
        <title>Phytopthora megakarya and P. palmivora, two closely related causual agents of cacao black pod achieved similar genome size and gene model numbers by different mechanisms.</title>
        <authorList>
            <person name="Ali S."/>
            <person name="Shao J."/>
            <person name="Larry D.J."/>
            <person name="Kronmiller B."/>
            <person name="Shen D."/>
            <person name="Strem M.D."/>
            <person name="Melnick R.L."/>
            <person name="Guiltinan M.J."/>
            <person name="Tyler B.M."/>
            <person name="Meinhardt L.W."/>
            <person name="Bailey B.A."/>
        </authorList>
    </citation>
    <scope>NUCLEOTIDE SEQUENCE [LARGE SCALE GENOMIC DNA]</scope>
    <source>
        <strain evidence="3">zdho120</strain>
    </source>
</reference>
<name>A0A225V525_9STRA</name>
<organism evidence="2 3">
    <name type="scientific">Phytophthora megakarya</name>
    <dbReference type="NCBI Taxonomy" id="4795"/>
    <lineage>
        <taxon>Eukaryota</taxon>
        <taxon>Sar</taxon>
        <taxon>Stramenopiles</taxon>
        <taxon>Oomycota</taxon>
        <taxon>Peronosporomycetes</taxon>
        <taxon>Peronosporales</taxon>
        <taxon>Peronosporaceae</taxon>
        <taxon>Phytophthora</taxon>
    </lineage>
</organism>
<dbReference type="EMBL" id="NBNE01008147">
    <property type="protein sequence ID" value="OWY99816.1"/>
    <property type="molecule type" value="Genomic_DNA"/>
</dbReference>
<proteinExistence type="predicted"/>
<evidence type="ECO:0000313" key="2">
    <source>
        <dbReference type="EMBL" id="OWY99816.1"/>
    </source>
</evidence>
<dbReference type="AlphaFoldDB" id="A0A225V525"/>
<accession>A0A225V525</accession>
<gene>
    <name evidence="2" type="ORF">PHMEG_00029122</name>
</gene>
<evidence type="ECO:0000256" key="1">
    <source>
        <dbReference type="SAM" id="Coils"/>
    </source>
</evidence>